<dbReference type="Gene3D" id="3.40.50.150">
    <property type="entry name" value="Vaccinia Virus protein VP39"/>
    <property type="match status" value="1"/>
</dbReference>
<evidence type="ECO:0000256" key="1">
    <source>
        <dbReference type="ARBA" id="ARBA00022490"/>
    </source>
</evidence>
<protein>
    <recommendedName>
        <fullName evidence="6">Ribosomal RNA small subunit methyltransferase G</fullName>
        <ecNumber evidence="6">2.1.1.170</ecNumber>
    </recommendedName>
    <alternativeName>
        <fullName evidence="6">16S rRNA 7-methylguanosine methyltransferase</fullName>
        <shortName evidence="6">16S rRNA m7G methyltransferase</shortName>
    </alternativeName>
</protein>
<dbReference type="PANTHER" id="PTHR31760">
    <property type="entry name" value="S-ADENOSYL-L-METHIONINE-DEPENDENT METHYLTRANSFERASES SUPERFAMILY PROTEIN"/>
    <property type="match status" value="1"/>
</dbReference>
<dbReference type="EMBL" id="WIPH01000008">
    <property type="protein sequence ID" value="MQR98715.1"/>
    <property type="molecule type" value="Genomic_DNA"/>
</dbReference>
<dbReference type="InterPro" id="IPR003682">
    <property type="entry name" value="rRNA_ssu_MeTfrase_G"/>
</dbReference>
<comment type="subcellular location">
    <subcellularLocation>
        <location evidence="6">Cytoplasm</location>
    </subcellularLocation>
</comment>
<sequence length="193" mass="21222">MTTVSRETHERLERFADLLVQWNAKINLVSPRDIAQLWPRHIEDSLQLAELIPKGATITDLGSGGGFPGIILAIATDSPVTLIESDQRKCAFLREAGRICCAKVTVIAKRIEAASPPPADIITARALAPLNKLLDWARPLLKEDGFCLFLKGQKAQAELTEASADWHMNHSMFPSRTDPDGAIIKVSDFKRVA</sequence>
<keyword evidence="2 6" id="KW-0698">rRNA processing</keyword>
<organism evidence="7 8">
    <name type="scientific">Gluconobacter aidae</name>
    <dbReference type="NCBI Taxonomy" id="2662454"/>
    <lineage>
        <taxon>Bacteria</taxon>
        <taxon>Pseudomonadati</taxon>
        <taxon>Pseudomonadota</taxon>
        <taxon>Alphaproteobacteria</taxon>
        <taxon>Acetobacterales</taxon>
        <taxon>Acetobacteraceae</taxon>
        <taxon>Gluconobacter</taxon>
    </lineage>
</organism>
<evidence type="ECO:0000256" key="4">
    <source>
        <dbReference type="ARBA" id="ARBA00022679"/>
    </source>
</evidence>
<feature type="binding site" evidence="6">
    <location>
        <position position="125"/>
    </location>
    <ligand>
        <name>S-adenosyl-L-methionine</name>
        <dbReference type="ChEBI" id="CHEBI:59789"/>
    </ligand>
</feature>
<dbReference type="PANTHER" id="PTHR31760:SF0">
    <property type="entry name" value="S-ADENOSYL-L-METHIONINE-DEPENDENT METHYLTRANSFERASES SUPERFAMILY PROTEIN"/>
    <property type="match status" value="1"/>
</dbReference>
<keyword evidence="8" id="KW-1185">Reference proteome</keyword>
<keyword evidence="5 6" id="KW-0949">S-adenosyl-L-methionine</keyword>
<keyword evidence="1 6" id="KW-0963">Cytoplasm</keyword>
<dbReference type="InterPro" id="IPR029063">
    <property type="entry name" value="SAM-dependent_MTases_sf"/>
</dbReference>
<evidence type="ECO:0000256" key="2">
    <source>
        <dbReference type="ARBA" id="ARBA00022552"/>
    </source>
</evidence>
<dbReference type="HAMAP" id="MF_00074">
    <property type="entry name" value="16SrRNA_methyltr_G"/>
    <property type="match status" value="1"/>
</dbReference>
<accession>A0A7X1SRP2</accession>
<dbReference type="EC" id="2.1.1.170" evidence="6"/>
<dbReference type="Pfam" id="PF02527">
    <property type="entry name" value="GidB"/>
    <property type="match status" value="1"/>
</dbReference>
<evidence type="ECO:0000313" key="8">
    <source>
        <dbReference type="Proteomes" id="UP000432209"/>
    </source>
</evidence>
<gene>
    <name evidence="6 7" type="primary">rsmG</name>
    <name evidence="7" type="ORF">GFJ39_05755</name>
</gene>
<dbReference type="RefSeq" id="WP_153430432.1">
    <property type="nucleotide sequence ID" value="NZ_WIPH01000008.1"/>
</dbReference>
<feature type="binding site" evidence="6">
    <location>
        <begin position="111"/>
        <end position="112"/>
    </location>
    <ligand>
        <name>S-adenosyl-L-methionine</name>
        <dbReference type="ChEBI" id="CHEBI:59789"/>
    </ligand>
</feature>
<keyword evidence="4 6" id="KW-0808">Transferase</keyword>
<dbReference type="GO" id="GO:0070043">
    <property type="term" value="F:rRNA (guanine-N7-)-methyltransferase activity"/>
    <property type="evidence" value="ECO:0007669"/>
    <property type="project" value="UniProtKB-UniRule"/>
</dbReference>
<comment type="catalytic activity">
    <reaction evidence="6">
        <text>guanosine(527) in 16S rRNA + S-adenosyl-L-methionine = N(7)-methylguanosine(527) in 16S rRNA + S-adenosyl-L-homocysteine</text>
        <dbReference type="Rhea" id="RHEA:42732"/>
        <dbReference type="Rhea" id="RHEA-COMP:10209"/>
        <dbReference type="Rhea" id="RHEA-COMP:10210"/>
        <dbReference type="ChEBI" id="CHEBI:57856"/>
        <dbReference type="ChEBI" id="CHEBI:59789"/>
        <dbReference type="ChEBI" id="CHEBI:74269"/>
        <dbReference type="ChEBI" id="CHEBI:74480"/>
        <dbReference type="EC" id="2.1.1.170"/>
    </reaction>
</comment>
<comment type="caution">
    <text evidence="6">Lacks conserved residue(s) required for the propagation of feature annotation.</text>
</comment>
<evidence type="ECO:0000256" key="3">
    <source>
        <dbReference type="ARBA" id="ARBA00022603"/>
    </source>
</evidence>
<comment type="function">
    <text evidence="6">Specifically methylates the N7 position of guanine in position 527 of 16S rRNA.</text>
</comment>
<dbReference type="NCBIfam" id="TIGR00138">
    <property type="entry name" value="rsmG_gidB"/>
    <property type="match status" value="1"/>
</dbReference>
<reference evidence="7 8" key="1">
    <citation type="submission" date="2019-10" db="EMBL/GenBank/DDBJ databases">
        <title>Gluconobacter aidae sp. nov., a novel species of acetic acid bacteria isolated in Thailand.</title>
        <authorList>
            <person name="Yukphan P."/>
            <person name="Charoenyingcharoen P."/>
            <person name="Malimas S."/>
            <person name="Muramatsu Y."/>
            <person name="Nakagawa Y."/>
            <person name="Tanasupawat S."/>
            <person name="Yamada Y."/>
        </authorList>
    </citation>
    <scope>NUCLEOTIDE SEQUENCE [LARGE SCALE GENOMIC DNA]</scope>
    <source>
        <strain evidence="7 8">AC10</strain>
    </source>
</reference>
<dbReference type="GO" id="GO:0005829">
    <property type="term" value="C:cytosol"/>
    <property type="evidence" value="ECO:0007669"/>
    <property type="project" value="TreeGrafter"/>
</dbReference>
<dbReference type="SUPFAM" id="SSF53335">
    <property type="entry name" value="S-adenosyl-L-methionine-dependent methyltransferases"/>
    <property type="match status" value="1"/>
</dbReference>
<proteinExistence type="inferred from homology"/>
<evidence type="ECO:0000313" key="7">
    <source>
        <dbReference type="EMBL" id="MQR98715.1"/>
    </source>
</evidence>
<feature type="binding site" evidence="6">
    <location>
        <position position="67"/>
    </location>
    <ligand>
        <name>S-adenosyl-L-methionine</name>
        <dbReference type="ChEBI" id="CHEBI:59789"/>
    </ligand>
</feature>
<keyword evidence="3 6" id="KW-0489">Methyltransferase</keyword>
<name>A0A7X1SRP2_9PROT</name>
<feature type="binding site" evidence="6">
    <location>
        <position position="62"/>
    </location>
    <ligand>
        <name>S-adenosyl-L-methionine</name>
        <dbReference type="ChEBI" id="CHEBI:59789"/>
    </ligand>
</feature>
<dbReference type="Proteomes" id="UP000432209">
    <property type="component" value="Unassembled WGS sequence"/>
</dbReference>
<comment type="caution">
    <text evidence="7">The sequence shown here is derived from an EMBL/GenBank/DDBJ whole genome shotgun (WGS) entry which is preliminary data.</text>
</comment>
<evidence type="ECO:0000256" key="6">
    <source>
        <dbReference type="HAMAP-Rule" id="MF_00074"/>
    </source>
</evidence>
<comment type="similarity">
    <text evidence="6">Belongs to the methyltransferase superfamily. RNA methyltransferase RsmG family.</text>
</comment>
<dbReference type="AlphaFoldDB" id="A0A7X1SRP2"/>
<dbReference type="PIRSF" id="PIRSF003078">
    <property type="entry name" value="GidB"/>
    <property type="match status" value="1"/>
</dbReference>
<evidence type="ECO:0000256" key="5">
    <source>
        <dbReference type="ARBA" id="ARBA00022691"/>
    </source>
</evidence>